<reference evidence="1" key="1">
    <citation type="journal article" date="2014" name="Int. J. Syst. Evol. Microbiol.">
        <title>Complete genome sequence of Corynebacterium casei LMG S-19264T (=DSM 44701T), isolated from a smear-ripened cheese.</title>
        <authorList>
            <consortium name="US DOE Joint Genome Institute (JGI-PGF)"/>
            <person name="Walter F."/>
            <person name="Albersmeier A."/>
            <person name="Kalinowski J."/>
            <person name="Ruckert C."/>
        </authorList>
    </citation>
    <scope>NUCLEOTIDE SEQUENCE</scope>
    <source>
        <strain evidence="1">CGMCC 4.7110</strain>
    </source>
</reference>
<protein>
    <submittedName>
        <fullName evidence="1">Uncharacterized protein</fullName>
    </submittedName>
</protein>
<evidence type="ECO:0000313" key="2">
    <source>
        <dbReference type="Proteomes" id="UP000653411"/>
    </source>
</evidence>
<reference evidence="1" key="2">
    <citation type="submission" date="2020-09" db="EMBL/GenBank/DDBJ databases">
        <authorList>
            <person name="Sun Q."/>
            <person name="Zhou Y."/>
        </authorList>
    </citation>
    <scope>NUCLEOTIDE SEQUENCE</scope>
    <source>
        <strain evidence="1">CGMCC 4.7110</strain>
    </source>
</reference>
<evidence type="ECO:0000313" key="1">
    <source>
        <dbReference type="EMBL" id="GGN22299.1"/>
    </source>
</evidence>
<accession>A0A918CTF5</accession>
<sequence>MSEIPSPGSRRSSVELQIERVIVASLEQATVNVRCLRGPVHRGARFNRLSGSAQAIDLALTQAVIYGHRVAALDTGLTAFVTLRGEGVQHLKSATLASGRQVIEGANPAS</sequence>
<name>A0A918CTF5_9ACTN</name>
<keyword evidence="2" id="KW-1185">Reference proteome</keyword>
<organism evidence="1 2">
    <name type="scientific">Streptomyces fuscichromogenes</name>
    <dbReference type="NCBI Taxonomy" id="1324013"/>
    <lineage>
        <taxon>Bacteria</taxon>
        <taxon>Bacillati</taxon>
        <taxon>Actinomycetota</taxon>
        <taxon>Actinomycetes</taxon>
        <taxon>Kitasatosporales</taxon>
        <taxon>Streptomycetaceae</taxon>
        <taxon>Streptomyces</taxon>
    </lineage>
</organism>
<dbReference type="RefSeq" id="WP_189265392.1">
    <property type="nucleotide sequence ID" value="NZ_BMML01000012.1"/>
</dbReference>
<dbReference type="EMBL" id="BMML01000012">
    <property type="protein sequence ID" value="GGN22299.1"/>
    <property type="molecule type" value="Genomic_DNA"/>
</dbReference>
<dbReference type="Proteomes" id="UP000653411">
    <property type="component" value="Unassembled WGS sequence"/>
</dbReference>
<gene>
    <name evidence="1" type="ORF">GCM10011578_053980</name>
</gene>
<dbReference type="AlphaFoldDB" id="A0A918CTF5"/>
<proteinExistence type="predicted"/>
<comment type="caution">
    <text evidence="1">The sequence shown here is derived from an EMBL/GenBank/DDBJ whole genome shotgun (WGS) entry which is preliminary data.</text>
</comment>